<dbReference type="Pfam" id="PF13360">
    <property type="entry name" value="PQQ_2"/>
    <property type="match status" value="2"/>
</dbReference>
<dbReference type="Proteomes" id="UP000199555">
    <property type="component" value="Unassembled WGS sequence"/>
</dbReference>
<dbReference type="AlphaFoldDB" id="A0A1G9HZP9"/>
<feature type="domain" description="Pyrrolo-quinoline quinone repeat" evidence="3">
    <location>
        <begin position="123"/>
        <end position="355"/>
    </location>
</feature>
<organism evidence="4 5">
    <name type="scientific">Paracoccus chinensis</name>
    <dbReference type="NCBI Taxonomy" id="525640"/>
    <lineage>
        <taxon>Bacteria</taxon>
        <taxon>Pseudomonadati</taxon>
        <taxon>Pseudomonadota</taxon>
        <taxon>Alphaproteobacteria</taxon>
        <taxon>Rhodobacterales</taxon>
        <taxon>Paracoccaceae</taxon>
        <taxon>Paracoccus</taxon>
    </lineage>
</organism>
<keyword evidence="5" id="KW-1185">Reference proteome</keyword>
<evidence type="ECO:0000256" key="2">
    <source>
        <dbReference type="SAM" id="SignalP"/>
    </source>
</evidence>
<dbReference type="SMART" id="SM00564">
    <property type="entry name" value="PQQ"/>
    <property type="match status" value="6"/>
</dbReference>
<dbReference type="Gene3D" id="2.130.10.10">
    <property type="entry name" value="YVTN repeat-like/Quinoprotein amine dehydrogenase"/>
    <property type="match status" value="1"/>
</dbReference>
<dbReference type="PANTHER" id="PTHR34512">
    <property type="entry name" value="CELL SURFACE PROTEIN"/>
    <property type="match status" value="1"/>
</dbReference>
<dbReference type="EMBL" id="FNGE01000007">
    <property type="protein sequence ID" value="SDL18441.1"/>
    <property type="molecule type" value="Genomic_DNA"/>
</dbReference>
<feature type="chain" id="PRO_5011775992" evidence="2">
    <location>
        <begin position="18"/>
        <end position="440"/>
    </location>
</feature>
<evidence type="ECO:0000259" key="3">
    <source>
        <dbReference type="Pfam" id="PF13360"/>
    </source>
</evidence>
<dbReference type="RefSeq" id="WP_090755028.1">
    <property type="nucleotide sequence ID" value="NZ_FNGE01000007.1"/>
</dbReference>
<evidence type="ECO:0000313" key="5">
    <source>
        <dbReference type="Proteomes" id="UP000199555"/>
    </source>
</evidence>
<feature type="domain" description="Pyrrolo-quinoline quinone repeat" evidence="3">
    <location>
        <begin position="378"/>
        <end position="439"/>
    </location>
</feature>
<dbReference type="InterPro" id="IPR015943">
    <property type="entry name" value="WD40/YVTN_repeat-like_dom_sf"/>
</dbReference>
<keyword evidence="2" id="KW-0732">Signal</keyword>
<dbReference type="STRING" id="525640.SAMN04487971_10787"/>
<feature type="region of interest" description="Disordered" evidence="1">
    <location>
        <begin position="30"/>
        <end position="51"/>
    </location>
</feature>
<dbReference type="PROSITE" id="PS51257">
    <property type="entry name" value="PROKAR_LIPOPROTEIN"/>
    <property type="match status" value="1"/>
</dbReference>
<protein>
    <submittedName>
        <fullName evidence="4">Outer membrane protein assembly factor BamB, contains PQQ-like beta-propeller repeat</fullName>
    </submittedName>
</protein>
<reference evidence="5" key="1">
    <citation type="submission" date="2016-10" db="EMBL/GenBank/DDBJ databases">
        <authorList>
            <person name="Varghese N."/>
            <person name="Submissions S."/>
        </authorList>
    </citation>
    <scope>NUCLEOTIDE SEQUENCE [LARGE SCALE GENOMIC DNA]</scope>
    <source>
        <strain evidence="5">CGMCC 1.7655</strain>
    </source>
</reference>
<dbReference type="InterPro" id="IPR018391">
    <property type="entry name" value="PQQ_b-propeller_rpt"/>
</dbReference>
<gene>
    <name evidence="4" type="ORF">SAMN04487971_10787</name>
</gene>
<evidence type="ECO:0000313" key="4">
    <source>
        <dbReference type="EMBL" id="SDL18441.1"/>
    </source>
</evidence>
<dbReference type="PANTHER" id="PTHR34512:SF30">
    <property type="entry name" value="OUTER MEMBRANE PROTEIN ASSEMBLY FACTOR BAMB"/>
    <property type="match status" value="1"/>
</dbReference>
<sequence>MTRLTTLLPLIALTALAACQQRDEILPGTRLDPREIVSPEGPAVEGPAGVSSTALNLSAPVSVEWTARAANPAHRMPHAALAGSGQQRLWSAPIGEGSARRYRITADPVVAGGRAFTLDSRAQVVATALNGATAWRRDLTPAGERGDSASGGGIAYEGGRVFVTTGYGELVALDAGSGAVLWRQRVDSPIGGAPTVQNGVIYVVGRDATGWAVRAADGRVLWTVSGIRAQSGVTGVAAPAVDGDLVIFPFASGQLLAVDTATGLERWNAQVAGTRRGRAIAFIRDLTGDPVIAGDVVLAGSSSGRIYAFDRATGTEIWTDKDGANSPVLLAGGSVFAVTDQAQLVRLDAATGGRIFAVNLPYYTDRRVRRQDSIHAHYGPVLAGGRLFVASSDGILRSFDPRSGAPVGQAPIPGGAATAPVVSGGTLYVTGRDGQLHAYR</sequence>
<dbReference type="SUPFAM" id="SSF50998">
    <property type="entry name" value="Quinoprotein alcohol dehydrogenase-like"/>
    <property type="match status" value="1"/>
</dbReference>
<dbReference type="InterPro" id="IPR002372">
    <property type="entry name" value="PQQ_rpt_dom"/>
</dbReference>
<proteinExistence type="predicted"/>
<feature type="signal peptide" evidence="2">
    <location>
        <begin position="1"/>
        <end position="17"/>
    </location>
</feature>
<dbReference type="InterPro" id="IPR011047">
    <property type="entry name" value="Quinoprotein_ADH-like_sf"/>
</dbReference>
<evidence type="ECO:0000256" key="1">
    <source>
        <dbReference type="SAM" id="MobiDB-lite"/>
    </source>
</evidence>
<accession>A0A1G9HZP9</accession>
<dbReference type="Gene3D" id="2.40.10.480">
    <property type="match status" value="1"/>
</dbReference>
<dbReference type="OrthoDB" id="5290752at2"/>
<name>A0A1G9HZP9_9RHOB</name>